<dbReference type="PANTHER" id="PTHR48084:SF2">
    <property type="entry name" value="PYRUVATE FERREDOXIN_FLAVODOXIN OXIDOREDUCTASE, BETA SUBUNIT"/>
    <property type="match status" value="1"/>
</dbReference>
<dbReference type="NCBIfam" id="NF041171">
    <property type="entry name" value="Oxoac_fdxbeta_Archa"/>
    <property type="match status" value="1"/>
</dbReference>
<dbReference type="InterPro" id="IPR011766">
    <property type="entry name" value="TPP_enzyme_TPP-bd"/>
</dbReference>
<dbReference type="InterPro" id="IPR032686">
    <property type="entry name" value="PFO_beta_C"/>
</dbReference>
<dbReference type="Pfam" id="PF12367">
    <property type="entry name" value="PFO_beta_C"/>
    <property type="match status" value="1"/>
</dbReference>
<evidence type="ECO:0000313" key="12">
    <source>
        <dbReference type="EMBL" id="EQD45458.1"/>
    </source>
</evidence>
<keyword evidence="7" id="KW-0408">Iron</keyword>
<dbReference type="GO" id="GO:0016625">
    <property type="term" value="F:oxidoreductase activity, acting on the aldehyde or oxo group of donors, iron-sulfur protein as acceptor"/>
    <property type="evidence" value="ECO:0007669"/>
    <property type="project" value="UniProtKB-ARBA"/>
</dbReference>
<evidence type="ECO:0000256" key="9">
    <source>
        <dbReference type="ARBA" id="ARBA00023052"/>
    </source>
</evidence>
<evidence type="ECO:0000259" key="11">
    <source>
        <dbReference type="Pfam" id="PF12367"/>
    </source>
</evidence>
<gene>
    <name evidence="12" type="ORF">B1A_14816</name>
</gene>
<keyword evidence="12" id="KW-0670">Pyruvate</keyword>
<feature type="domain" description="Pyruvate ferredoxin oxidoreductase beta subunit C-terminal" evidence="11">
    <location>
        <begin position="197"/>
        <end position="272"/>
    </location>
</feature>
<dbReference type="SUPFAM" id="SSF52518">
    <property type="entry name" value="Thiamin diphosphate-binding fold (THDP-binding)"/>
    <property type="match status" value="1"/>
</dbReference>
<proteinExistence type="predicted"/>
<evidence type="ECO:0000256" key="6">
    <source>
        <dbReference type="ARBA" id="ARBA00023002"/>
    </source>
</evidence>
<feature type="domain" description="Thiamine pyrophosphate enzyme TPP-binding" evidence="10">
    <location>
        <begin position="47"/>
        <end position="193"/>
    </location>
</feature>
<dbReference type="EMBL" id="AUZX01010877">
    <property type="protein sequence ID" value="EQD45458.1"/>
    <property type="molecule type" value="Genomic_DNA"/>
</dbReference>
<organism evidence="12">
    <name type="scientific">mine drainage metagenome</name>
    <dbReference type="NCBI Taxonomy" id="410659"/>
    <lineage>
        <taxon>unclassified sequences</taxon>
        <taxon>metagenomes</taxon>
        <taxon>ecological metagenomes</taxon>
    </lineage>
</organism>
<keyword evidence="9" id="KW-0786">Thiamine pyrophosphate</keyword>
<dbReference type="InterPro" id="IPR051457">
    <property type="entry name" value="2-oxoacid:Fd_oxidoreductase"/>
</dbReference>
<sequence length="309" mass="33737">MEHNFKTDLTVDWCPGCGDFGIISSITQALTELNLDPKGVVAVSGIGCAGKTPHYLNIAGAHTLHGRSIPYATGVKLANPKLKVLVTGGDGDMLSIGAGHFVAEGRRNSGLTIMVYDNEVYGLTKGQASPTMSLGQQTKGLARANIFGKLNPISLALSAGYSMVARGFSFDMKQLKEIIKTAINHEGSAVIDILQPCPTYNNINTIEWYKQRVYKLNDDKTWNPVVTLEDDEKTTSEKFSTALTRSLEWGDKIPTGIFYQNKAIPPFTKRLANNVPNYLEVTPAEQRVSTADGYTVVDPRATFEDKILY</sequence>
<keyword evidence="6" id="KW-0560">Oxidoreductase</keyword>
<dbReference type="AlphaFoldDB" id="T0ZL95"/>
<evidence type="ECO:0000256" key="8">
    <source>
        <dbReference type="ARBA" id="ARBA00023014"/>
    </source>
</evidence>
<reference evidence="12" key="2">
    <citation type="journal article" date="2014" name="ISME J.">
        <title>Microbial stratification in low pH oxic and suboxic macroscopic growths along an acid mine drainage.</title>
        <authorList>
            <person name="Mendez-Garcia C."/>
            <person name="Mesa V."/>
            <person name="Sprenger R.R."/>
            <person name="Richter M."/>
            <person name="Diez M.S."/>
            <person name="Solano J."/>
            <person name="Bargiela R."/>
            <person name="Golyshina O.V."/>
            <person name="Manteca A."/>
            <person name="Ramos J.L."/>
            <person name="Gallego J.R."/>
            <person name="Llorente I."/>
            <person name="Martins Dos Santos V.A."/>
            <person name="Jensen O.N."/>
            <person name="Pelaez A.I."/>
            <person name="Sanchez J."/>
            <person name="Ferrer M."/>
        </authorList>
    </citation>
    <scope>NUCLEOTIDE SEQUENCE</scope>
</reference>
<dbReference type="CDD" id="cd03375">
    <property type="entry name" value="TPP_OGFOR"/>
    <property type="match status" value="1"/>
</dbReference>
<evidence type="ECO:0000256" key="4">
    <source>
        <dbReference type="ARBA" id="ARBA00022723"/>
    </source>
</evidence>
<evidence type="ECO:0000256" key="2">
    <source>
        <dbReference type="ARBA" id="ARBA00001964"/>
    </source>
</evidence>
<keyword evidence="4" id="KW-0479">Metal-binding</keyword>
<comment type="caution">
    <text evidence="12">The sequence shown here is derived from an EMBL/GenBank/DDBJ whole genome shotgun (WGS) entry which is preliminary data.</text>
</comment>
<comment type="cofactor">
    <cofactor evidence="1">
        <name>Mg(2+)</name>
        <dbReference type="ChEBI" id="CHEBI:18420"/>
    </cofactor>
</comment>
<dbReference type="InterPro" id="IPR011896">
    <property type="entry name" value="OFOB"/>
</dbReference>
<comment type="cofactor">
    <cofactor evidence="3">
        <name>[4Fe-4S] cluster</name>
        <dbReference type="ChEBI" id="CHEBI:49883"/>
    </cofactor>
</comment>
<protein>
    <submittedName>
        <fullName evidence="12">Pyruvate ferredoxin/flavodoxin oxidoreductase subunit beta</fullName>
    </submittedName>
</protein>
<dbReference type="InterPro" id="IPR029061">
    <property type="entry name" value="THDP-binding"/>
</dbReference>
<dbReference type="Pfam" id="PF02775">
    <property type="entry name" value="TPP_enzyme_C"/>
    <property type="match status" value="1"/>
</dbReference>
<dbReference type="GO" id="GO:0051536">
    <property type="term" value="F:iron-sulfur cluster binding"/>
    <property type="evidence" value="ECO:0007669"/>
    <property type="project" value="UniProtKB-KW"/>
</dbReference>
<comment type="cofactor">
    <cofactor evidence="2">
        <name>thiamine diphosphate</name>
        <dbReference type="ChEBI" id="CHEBI:58937"/>
    </cofactor>
</comment>
<evidence type="ECO:0000256" key="5">
    <source>
        <dbReference type="ARBA" id="ARBA00022842"/>
    </source>
</evidence>
<keyword evidence="5" id="KW-0460">Magnesium</keyword>
<evidence type="ECO:0000256" key="7">
    <source>
        <dbReference type="ARBA" id="ARBA00023004"/>
    </source>
</evidence>
<keyword evidence="8" id="KW-0411">Iron-sulfur</keyword>
<dbReference type="PANTHER" id="PTHR48084">
    <property type="entry name" value="2-OXOGLUTARATE OXIDOREDUCTASE SUBUNIT KORB-RELATED"/>
    <property type="match status" value="1"/>
</dbReference>
<reference evidence="12" key="1">
    <citation type="submission" date="2013-08" db="EMBL/GenBank/DDBJ databases">
        <authorList>
            <person name="Mendez C."/>
            <person name="Richter M."/>
            <person name="Ferrer M."/>
            <person name="Sanchez J."/>
        </authorList>
    </citation>
    <scope>NUCLEOTIDE SEQUENCE</scope>
</reference>
<dbReference type="GO" id="GO:0046872">
    <property type="term" value="F:metal ion binding"/>
    <property type="evidence" value="ECO:0007669"/>
    <property type="project" value="UniProtKB-KW"/>
</dbReference>
<name>T0ZL95_9ZZZZ</name>
<dbReference type="NCBIfam" id="TIGR02177">
    <property type="entry name" value="PorB_KorB"/>
    <property type="match status" value="1"/>
</dbReference>
<dbReference type="GO" id="GO:0030976">
    <property type="term" value="F:thiamine pyrophosphate binding"/>
    <property type="evidence" value="ECO:0007669"/>
    <property type="project" value="InterPro"/>
</dbReference>
<evidence type="ECO:0000256" key="1">
    <source>
        <dbReference type="ARBA" id="ARBA00001946"/>
    </source>
</evidence>
<dbReference type="InterPro" id="IPR053399">
    <property type="entry name" value="2-oxoacid:Fd_oxidored_beta"/>
</dbReference>
<evidence type="ECO:0000259" key="10">
    <source>
        <dbReference type="Pfam" id="PF02775"/>
    </source>
</evidence>
<accession>T0ZL95</accession>
<dbReference type="GO" id="GO:0045333">
    <property type="term" value="P:cellular respiration"/>
    <property type="evidence" value="ECO:0007669"/>
    <property type="project" value="UniProtKB-ARBA"/>
</dbReference>
<dbReference type="Gene3D" id="3.40.50.970">
    <property type="match status" value="1"/>
</dbReference>
<evidence type="ECO:0000256" key="3">
    <source>
        <dbReference type="ARBA" id="ARBA00001966"/>
    </source>
</evidence>